<dbReference type="AlphaFoldDB" id="A0A0F9HT71"/>
<reference evidence="1" key="1">
    <citation type="journal article" date="2015" name="Nature">
        <title>Complex archaea that bridge the gap between prokaryotes and eukaryotes.</title>
        <authorList>
            <person name="Spang A."/>
            <person name="Saw J.H."/>
            <person name="Jorgensen S.L."/>
            <person name="Zaremba-Niedzwiedzka K."/>
            <person name="Martijn J."/>
            <person name="Lind A.E."/>
            <person name="van Eijk R."/>
            <person name="Schleper C."/>
            <person name="Guy L."/>
            <person name="Ettema T.J."/>
        </authorList>
    </citation>
    <scope>NUCLEOTIDE SEQUENCE</scope>
</reference>
<dbReference type="InterPro" id="IPR016181">
    <property type="entry name" value="Acyl_CoA_acyltransferase"/>
</dbReference>
<protein>
    <recommendedName>
        <fullName evidence="2">N-acetyltransferase domain-containing protein</fullName>
    </recommendedName>
</protein>
<dbReference type="SUPFAM" id="SSF55729">
    <property type="entry name" value="Acyl-CoA N-acyltransferases (Nat)"/>
    <property type="match status" value="1"/>
</dbReference>
<name>A0A0F9HT71_9ZZZZ</name>
<dbReference type="Gene3D" id="3.40.630.30">
    <property type="match status" value="1"/>
</dbReference>
<gene>
    <name evidence="1" type="ORF">LCGC14_2025960</name>
</gene>
<organism evidence="1">
    <name type="scientific">marine sediment metagenome</name>
    <dbReference type="NCBI Taxonomy" id="412755"/>
    <lineage>
        <taxon>unclassified sequences</taxon>
        <taxon>metagenomes</taxon>
        <taxon>ecological metagenomes</taxon>
    </lineage>
</organism>
<sequence length="106" mass="12724">MDFQQVVKLRSQVFGIEKGNNIEKIRLEFKSNEFYILCRYKDQVIGTLTYQIGYNQGDISFEKYFYLNDYYKKHSNLLYCSRNAVLKEFRNSPVAFLLYLFILNVC</sequence>
<dbReference type="EMBL" id="LAZR01023492">
    <property type="protein sequence ID" value="KKL78327.1"/>
    <property type="molecule type" value="Genomic_DNA"/>
</dbReference>
<evidence type="ECO:0008006" key="2">
    <source>
        <dbReference type="Google" id="ProtNLM"/>
    </source>
</evidence>
<proteinExistence type="predicted"/>
<evidence type="ECO:0000313" key="1">
    <source>
        <dbReference type="EMBL" id="KKL78327.1"/>
    </source>
</evidence>
<comment type="caution">
    <text evidence="1">The sequence shown here is derived from an EMBL/GenBank/DDBJ whole genome shotgun (WGS) entry which is preliminary data.</text>
</comment>
<accession>A0A0F9HT71</accession>